<organism evidence="1">
    <name type="scientific">marine sediment metagenome</name>
    <dbReference type="NCBI Taxonomy" id="412755"/>
    <lineage>
        <taxon>unclassified sequences</taxon>
        <taxon>metagenomes</taxon>
        <taxon>ecological metagenomes</taxon>
    </lineage>
</organism>
<comment type="caution">
    <text evidence="1">The sequence shown here is derived from an EMBL/GenBank/DDBJ whole genome shotgun (WGS) entry which is preliminary data.</text>
</comment>
<protein>
    <submittedName>
        <fullName evidence="1">Uncharacterized protein</fullName>
    </submittedName>
</protein>
<reference evidence="1" key="1">
    <citation type="journal article" date="2015" name="Nature">
        <title>Complex archaea that bridge the gap between prokaryotes and eukaryotes.</title>
        <authorList>
            <person name="Spang A."/>
            <person name="Saw J.H."/>
            <person name="Jorgensen S.L."/>
            <person name="Zaremba-Niedzwiedzka K."/>
            <person name="Martijn J."/>
            <person name="Lind A.E."/>
            <person name="van Eijk R."/>
            <person name="Schleper C."/>
            <person name="Guy L."/>
            <person name="Ettema T.J."/>
        </authorList>
    </citation>
    <scope>NUCLEOTIDE SEQUENCE</scope>
</reference>
<sequence>MPPIPNDLVLPPGIRPPKTVPKCPGCQTEFEPGQLIVHFIGAVAPGALKTAPIHFGCALATAQQAASLEAEAEEAEPGG</sequence>
<proteinExistence type="predicted"/>
<dbReference type="AlphaFoldDB" id="A0A0F9SX92"/>
<name>A0A0F9SX92_9ZZZZ</name>
<evidence type="ECO:0000313" key="1">
    <source>
        <dbReference type="EMBL" id="KKN41476.1"/>
    </source>
</evidence>
<accession>A0A0F9SX92</accession>
<gene>
    <name evidence="1" type="ORF">LCGC14_0722900</name>
</gene>
<dbReference type="EMBL" id="LAZR01001645">
    <property type="protein sequence ID" value="KKN41476.1"/>
    <property type="molecule type" value="Genomic_DNA"/>
</dbReference>